<comment type="similarity">
    <text evidence="2">Belongs to the pinin family.</text>
</comment>
<reference evidence="11" key="1">
    <citation type="journal article" date="2009" name="Genome Res.">
        <title>Comparative genomic analyses of the human fungal pathogens Coccidioides and their relatives.</title>
        <authorList>
            <person name="Sharpton T.J."/>
            <person name="Stajich J.E."/>
            <person name="Rounsley S.D."/>
            <person name="Gardner M.J."/>
            <person name="Wortman J.R."/>
            <person name="Jordar V.S."/>
            <person name="Maiti R."/>
            <person name="Kodira C.D."/>
            <person name="Neafsey D.E."/>
            <person name="Zeng Q."/>
            <person name="Hung C.-Y."/>
            <person name="McMahan C."/>
            <person name="Muszewska A."/>
            <person name="Grynberg M."/>
            <person name="Mandel M.A."/>
            <person name="Kellner E.M."/>
            <person name="Barker B.M."/>
            <person name="Galgiani J.N."/>
            <person name="Orbach M.J."/>
            <person name="Kirkland T.N."/>
            <person name="Cole G.T."/>
            <person name="Henn M.R."/>
            <person name="Birren B.W."/>
            <person name="Taylor J.W."/>
        </authorList>
    </citation>
    <scope>NUCLEOTIDE SEQUENCE [LARGE SCALE GENOMIC DNA]</scope>
    <source>
        <strain evidence="11">UAMH 1704</strain>
    </source>
</reference>
<dbReference type="GO" id="GO:0008380">
    <property type="term" value="P:RNA splicing"/>
    <property type="evidence" value="ECO:0007669"/>
    <property type="project" value="UniProtKB-KW"/>
</dbReference>
<feature type="compositionally biased region" description="Polar residues" evidence="8">
    <location>
        <begin position="99"/>
        <end position="108"/>
    </location>
</feature>
<comment type="subcellular location">
    <subcellularLocation>
        <location evidence="1">Nucleus</location>
    </subcellularLocation>
</comment>
<evidence type="ECO:0000256" key="8">
    <source>
        <dbReference type="SAM" id="MobiDB-lite"/>
    </source>
</evidence>
<feature type="region of interest" description="Disordered" evidence="8">
    <location>
        <begin position="1"/>
        <end position="149"/>
    </location>
</feature>
<dbReference type="eggNOG" id="KOG3756">
    <property type="taxonomic scope" value="Eukaryota"/>
</dbReference>
<keyword evidence="4" id="KW-0805">Transcription regulation</keyword>
<evidence type="ECO:0000256" key="7">
    <source>
        <dbReference type="ARBA" id="ARBA00023242"/>
    </source>
</evidence>
<evidence type="ECO:0000313" key="10">
    <source>
        <dbReference type="EMBL" id="EEP80040.1"/>
    </source>
</evidence>
<feature type="compositionally biased region" description="Basic and acidic residues" evidence="8">
    <location>
        <begin position="60"/>
        <end position="87"/>
    </location>
</feature>
<dbReference type="RefSeq" id="XP_002584193.1">
    <property type="nucleotide sequence ID" value="XM_002584147.1"/>
</dbReference>
<dbReference type="InterPro" id="IPR006786">
    <property type="entry name" value="Pinin_SDK_MemA"/>
</dbReference>
<proteinExistence type="inferred from homology"/>
<keyword evidence="5" id="KW-0804">Transcription</keyword>
<protein>
    <recommendedName>
        <fullName evidence="9">Pinin/SDK/MemA protein domain-containing protein</fullName>
    </recommendedName>
</protein>
<feature type="compositionally biased region" description="Polar residues" evidence="8">
    <location>
        <begin position="272"/>
        <end position="281"/>
    </location>
</feature>
<evidence type="ECO:0000256" key="6">
    <source>
        <dbReference type="ARBA" id="ARBA00023187"/>
    </source>
</evidence>
<dbReference type="GO" id="GO:0006397">
    <property type="term" value="P:mRNA processing"/>
    <property type="evidence" value="ECO:0007669"/>
    <property type="project" value="UniProtKB-KW"/>
</dbReference>
<evidence type="ECO:0000259" key="9">
    <source>
        <dbReference type="Pfam" id="PF04696"/>
    </source>
</evidence>
<feature type="compositionally biased region" description="Polar residues" evidence="8">
    <location>
        <begin position="43"/>
        <end position="58"/>
    </location>
</feature>
<gene>
    <name evidence="10" type="ORF">UREG_04882</name>
</gene>
<dbReference type="PANTHER" id="PTHR12707">
    <property type="entry name" value="PINN"/>
    <property type="match status" value="1"/>
</dbReference>
<dbReference type="STRING" id="336963.C4JUS9"/>
<dbReference type="OrthoDB" id="330772at2759"/>
<feature type="domain" description="Pinin/SDK/MemA protein" evidence="9">
    <location>
        <begin position="83"/>
        <end position="199"/>
    </location>
</feature>
<name>C4JUS9_UNCRE</name>
<dbReference type="InParanoid" id="C4JUS9"/>
<evidence type="ECO:0000256" key="4">
    <source>
        <dbReference type="ARBA" id="ARBA00023015"/>
    </source>
</evidence>
<evidence type="ECO:0000256" key="1">
    <source>
        <dbReference type="ARBA" id="ARBA00004123"/>
    </source>
</evidence>
<evidence type="ECO:0000256" key="2">
    <source>
        <dbReference type="ARBA" id="ARBA00010386"/>
    </source>
</evidence>
<keyword evidence="3" id="KW-0507">mRNA processing</keyword>
<dbReference type="EMBL" id="CH476617">
    <property type="protein sequence ID" value="EEP80040.1"/>
    <property type="molecule type" value="Genomic_DNA"/>
</dbReference>
<feature type="region of interest" description="Disordered" evidence="8">
    <location>
        <begin position="214"/>
        <end position="314"/>
    </location>
</feature>
<evidence type="ECO:0000313" key="11">
    <source>
        <dbReference type="Proteomes" id="UP000002058"/>
    </source>
</evidence>
<dbReference type="PANTHER" id="PTHR12707:SF0">
    <property type="entry name" value="PININ"/>
    <property type="match status" value="1"/>
</dbReference>
<feature type="compositionally biased region" description="Basic and acidic residues" evidence="8">
    <location>
        <begin position="111"/>
        <end position="143"/>
    </location>
</feature>
<keyword evidence="11" id="KW-1185">Reference proteome</keyword>
<dbReference type="GO" id="GO:0071013">
    <property type="term" value="C:catalytic step 2 spliceosome"/>
    <property type="evidence" value="ECO:0007669"/>
    <property type="project" value="TreeGrafter"/>
</dbReference>
<dbReference type="Proteomes" id="UP000002058">
    <property type="component" value="Unassembled WGS sequence"/>
</dbReference>
<dbReference type="OMA" id="ALYYKPW"/>
<evidence type="ECO:0000256" key="3">
    <source>
        <dbReference type="ARBA" id="ARBA00022664"/>
    </source>
</evidence>
<dbReference type="InterPro" id="IPR039853">
    <property type="entry name" value="Pinin"/>
</dbReference>
<organism evidence="10 11">
    <name type="scientific">Uncinocarpus reesii (strain UAMH 1704)</name>
    <dbReference type="NCBI Taxonomy" id="336963"/>
    <lineage>
        <taxon>Eukaryota</taxon>
        <taxon>Fungi</taxon>
        <taxon>Dikarya</taxon>
        <taxon>Ascomycota</taxon>
        <taxon>Pezizomycotina</taxon>
        <taxon>Eurotiomycetes</taxon>
        <taxon>Eurotiomycetidae</taxon>
        <taxon>Onygenales</taxon>
        <taxon>Onygenaceae</taxon>
        <taxon>Uncinocarpus</taxon>
    </lineage>
</organism>
<dbReference type="GeneID" id="8441196"/>
<dbReference type="AlphaFoldDB" id="C4JUS9"/>
<accession>C4JUS9</accession>
<feature type="compositionally biased region" description="Polar residues" evidence="8">
    <location>
        <begin position="238"/>
        <end position="251"/>
    </location>
</feature>
<evidence type="ECO:0000256" key="5">
    <source>
        <dbReference type="ARBA" id="ARBA00023163"/>
    </source>
</evidence>
<keyword evidence="6" id="KW-0508">mRNA splicing</keyword>
<dbReference type="KEGG" id="ure:UREG_04882"/>
<keyword evidence="7" id="KW-0539">Nucleus</keyword>
<dbReference type="VEuPathDB" id="FungiDB:UREG_04882"/>
<sequence>MAEGSIASAVALPDPPLASPGASFKRRQSPSEEDNDNKRRRVSSGNVQSTGTDASPISQADERVTADRRAEARGGTRRRSGQEEERKRGQRLFGALIGTLSQSSFTATQKRRADIERKQHAKLKKEEEEYGEETRKRREELMARRKRSQKLYEKESLEVRHSNMRATAHSLKTKAHPVLYYKPWQLRPEDKDIINTQIEETEATIAREIEDFECRNQPTTEESLPEGQKSAKVPPAAESTTTGNTMESIANNDPKPDAVGCDTNHHEAPETHPQTVTNNVPISPDRDEENSHAKPTEDDSGEVILEDKEDTVIY</sequence>
<dbReference type="HOGENOM" id="CLU_049352_2_0_1"/>
<dbReference type="Pfam" id="PF04696">
    <property type="entry name" value="Pinin_SDK_memA"/>
    <property type="match status" value="1"/>
</dbReference>